<dbReference type="GO" id="GO:0005634">
    <property type="term" value="C:nucleus"/>
    <property type="evidence" value="ECO:0007669"/>
    <property type="project" value="UniProtKB-SubCell"/>
</dbReference>
<organism evidence="13 14">
    <name type="scientific">Lagenidium giganteum</name>
    <dbReference type="NCBI Taxonomy" id="4803"/>
    <lineage>
        <taxon>Eukaryota</taxon>
        <taxon>Sar</taxon>
        <taxon>Stramenopiles</taxon>
        <taxon>Oomycota</taxon>
        <taxon>Peronosporomycetes</taxon>
        <taxon>Pythiales</taxon>
        <taxon>Pythiaceae</taxon>
    </lineage>
</organism>
<comment type="miscellaneous">
    <text evidence="11">In contrast to other lysine histone methyltransferases, it does not contain a SET domain, suggesting the existence of another mechanism for methylation of lysine residues of histones.</text>
</comment>
<gene>
    <name evidence="13" type="ORF">N0F65_009795</name>
</gene>
<comment type="similarity">
    <text evidence="11">Belongs to the class I-like SAM-binding methyltransferase superfamily. DOT1 family.</text>
</comment>
<keyword evidence="5 11" id="KW-0808">Transferase</keyword>
<accession>A0AAV2YDU8</accession>
<keyword evidence="14" id="KW-1185">Reference proteome</keyword>
<keyword evidence="8 11" id="KW-0539">Nucleus</keyword>
<evidence type="ECO:0000259" key="12">
    <source>
        <dbReference type="PROSITE" id="PS51569"/>
    </source>
</evidence>
<comment type="catalytic activity">
    <reaction evidence="10 11">
        <text>L-lysyl(79)-[histone H3] + 3 S-adenosyl-L-methionine = N(6),N(6),N(6)-trimethyl-L-lysyl(79)-[histone H3] + 3 S-adenosyl-L-homocysteine + 3 H(+)</text>
        <dbReference type="Rhea" id="RHEA:60328"/>
        <dbReference type="Rhea" id="RHEA-COMP:15549"/>
        <dbReference type="Rhea" id="RHEA-COMP:15552"/>
        <dbReference type="ChEBI" id="CHEBI:15378"/>
        <dbReference type="ChEBI" id="CHEBI:29969"/>
        <dbReference type="ChEBI" id="CHEBI:57856"/>
        <dbReference type="ChEBI" id="CHEBI:59789"/>
        <dbReference type="ChEBI" id="CHEBI:61961"/>
        <dbReference type="EC" id="2.1.1.360"/>
    </reaction>
</comment>
<evidence type="ECO:0000256" key="8">
    <source>
        <dbReference type="ARBA" id="ARBA00023242"/>
    </source>
</evidence>
<dbReference type="AlphaFoldDB" id="A0AAV2YDU8"/>
<evidence type="ECO:0000256" key="9">
    <source>
        <dbReference type="ARBA" id="ARBA00029821"/>
    </source>
</evidence>
<dbReference type="GO" id="GO:0006281">
    <property type="term" value="P:DNA repair"/>
    <property type="evidence" value="ECO:0007669"/>
    <property type="project" value="TreeGrafter"/>
</dbReference>
<dbReference type="PROSITE" id="PS51569">
    <property type="entry name" value="DOT1"/>
    <property type="match status" value="1"/>
</dbReference>
<keyword evidence="6 11" id="KW-0949">S-adenosyl-L-methionine</keyword>
<reference evidence="13" key="1">
    <citation type="submission" date="2022-11" db="EMBL/GenBank/DDBJ databases">
        <authorList>
            <person name="Morgan W.R."/>
            <person name="Tartar A."/>
        </authorList>
    </citation>
    <scope>NUCLEOTIDE SEQUENCE</scope>
    <source>
        <strain evidence="13">ARSEF 373</strain>
    </source>
</reference>
<dbReference type="GO" id="GO:0140956">
    <property type="term" value="F:histone H3K79 trimethyltransferase activity"/>
    <property type="evidence" value="ECO:0007669"/>
    <property type="project" value="UniProtKB-EC"/>
</dbReference>
<protein>
    <recommendedName>
        <fullName evidence="3 11">Histone-lysine N-methyltransferase, H3 lysine-79 specific</fullName>
        <ecNumber evidence="2 11">2.1.1.360</ecNumber>
    </recommendedName>
    <alternativeName>
        <fullName evidence="9 11">Histone H3-K79 methyltransferase</fullName>
    </alternativeName>
</protein>
<evidence type="ECO:0000256" key="6">
    <source>
        <dbReference type="ARBA" id="ARBA00022691"/>
    </source>
</evidence>
<dbReference type="Proteomes" id="UP001146120">
    <property type="component" value="Unassembled WGS sequence"/>
</dbReference>
<dbReference type="CDD" id="cd02440">
    <property type="entry name" value="AdoMet_MTases"/>
    <property type="match status" value="1"/>
</dbReference>
<evidence type="ECO:0000256" key="1">
    <source>
        <dbReference type="ARBA" id="ARBA00004123"/>
    </source>
</evidence>
<evidence type="ECO:0000256" key="11">
    <source>
        <dbReference type="RuleBase" id="RU271113"/>
    </source>
</evidence>
<dbReference type="PANTHER" id="PTHR21451">
    <property type="entry name" value="HISTONE H3 METHYLTRANSFERASE"/>
    <property type="match status" value="1"/>
</dbReference>
<evidence type="ECO:0000313" key="13">
    <source>
        <dbReference type="EMBL" id="DAZ93047.1"/>
    </source>
</evidence>
<sequence length="297" mass="33871">MKDDKKKQYQRKAKRVPSSAEKLQAMLSMRGLPAALVEKVIIELFQEQERDDRGLYRVTHEAARAQTQCKRSTVVDELSATELRRLLTYGEVSVASMSKTVLPLLKLEEDDVFYDLGCGTGKVVVQAALETPCRVSRGIELMQNRVVEGQRALERLKKKQLDDYSTKDVCIVQGDICQPPPEAPMTDATVVFINNVCFGPELMLRVMDMLECMPKLKRVVTLRKLCERHRENKCARGGNLCTSYVHPPQESEIHVSWADKTSVYLYERVNQPVQERVNQPVRELAVKLQFNSDDLED</sequence>
<keyword evidence="7 11" id="KW-0156">Chromatin regulator</keyword>
<comment type="caution">
    <text evidence="13">The sequence shown here is derived from an EMBL/GenBank/DDBJ whole genome shotgun (WGS) entry which is preliminary data.</text>
</comment>
<dbReference type="PANTHER" id="PTHR21451:SF0">
    <property type="entry name" value="HISTONE-LYSINE N-METHYLTRANSFERASE, H3 LYSINE-79 SPECIFIC"/>
    <property type="match status" value="1"/>
</dbReference>
<evidence type="ECO:0000256" key="3">
    <source>
        <dbReference type="ARBA" id="ARBA00020987"/>
    </source>
</evidence>
<keyword evidence="4 11" id="KW-0489">Methyltransferase</keyword>
<dbReference type="GO" id="GO:0032259">
    <property type="term" value="P:methylation"/>
    <property type="evidence" value="ECO:0007669"/>
    <property type="project" value="UniProtKB-KW"/>
</dbReference>
<reference evidence="13" key="2">
    <citation type="journal article" date="2023" name="Microbiol Resour">
        <title>Decontamination and Annotation of the Draft Genome Sequence of the Oomycete Lagenidium giganteum ARSEF 373.</title>
        <authorList>
            <person name="Morgan W.R."/>
            <person name="Tartar A."/>
        </authorList>
    </citation>
    <scope>NUCLEOTIDE SEQUENCE</scope>
    <source>
        <strain evidence="13">ARSEF 373</strain>
    </source>
</reference>
<dbReference type="GO" id="GO:0000077">
    <property type="term" value="P:DNA damage checkpoint signaling"/>
    <property type="evidence" value="ECO:0007669"/>
    <property type="project" value="TreeGrafter"/>
</dbReference>
<evidence type="ECO:0000313" key="14">
    <source>
        <dbReference type="Proteomes" id="UP001146120"/>
    </source>
</evidence>
<dbReference type="InterPro" id="IPR030445">
    <property type="entry name" value="H3-K79_meTrfase"/>
</dbReference>
<evidence type="ECO:0000256" key="2">
    <source>
        <dbReference type="ARBA" id="ARBA00012190"/>
    </source>
</evidence>
<dbReference type="InterPro" id="IPR025789">
    <property type="entry name" value="DOT1_dom"/>
</dbReference>
<comment type="function">
    <text evidence="11">Histone methyltransferase that specifically trimethylates histone H3 to form H3K79me3. This methylation is required for telomere silencing and for the pachytene checkpoint during the meiotic cell cycle by allowing the recruitment of RAD9 to double strand breaks. Nucleosomes are preferred as substrate compared to free histone.</text>
</comment>
<evidence type="ECO:0000256" key="10">
    <source>
        <dbReference type="ARBA" id="ARBA00047770"/>
    </source>
</evidence>
<dbReference type="InterPro" id="IPR029063">
    <property type="entry name" value="SAM-dependent_MTases_sf"/>
</dbReference>
<evidence type="ECO:0000256" key="5">
    <source>
        <dbReference type="ARBA" id="ARBA00022679"/>
    </source>
</evidence>
<dbReference type="EMBL" id="DAKRPA010000350">
    <property type="protein sequence ID" value="DAZ93047.1"/>
    <property type="molecule type" value="Genomic_DNA"/>
</dbReference>
<dbReference type="Pfam" id="PF08123">
    <property type="entry name" value="DOT1"/>
    <property type="match status" value="1"/>
</dbReference>
<name>A0AAV2YDU8_9STRA</name>
<proteinExistence type="inferred from homology"/>
<evidence type="ECO:0000256" key="4">
    <source>
        <dbReference type="ARBA" id="ARBA00022603"/>
    </source>
</evidence>
<dbReference type="SUPFAM" id="SSF53335">
    <property type="entry name" value="S-adenosyl-L-methionine-dependent methyltransferases"/>
    <property type="match status" value="1"/>
</dbReference>
<feature type="domain" description="DOT1" evidence="12">
    <location>
        <begin position="1"/>
        <end position="282"/>
    </location>
</feature>
<dbReference type="EC" id="2.1.1.360" evidence="2 11"/>
<dbReference type="Gene3D" id="3.40.50.150">
    <property type="entry name" value="Vaccinia Virus protein VP39"/>
    <property type="match status" value="1"/>
</dbReference>
<evidence type="ECO:0000256" key="7">
    <source>
        <dbReference type="ARBA" id="ARBA00022853"/>
    </source>
</evidence>
<comment type="subcellular location">
    <subcellularLocation>
        <location evidence="1 11">Nucleus</location>
    </subcellularLocation>
</comment>